<dbReference type="SUPFAM" id="SSF48452">
    <property type="entry name" value="TPR-like"/>
    <property type="match status" value="1"/>
</dbReference>
<dbReference type="STRING" id="669874.A0A1E4TZJ6"/>
<proteinExistence type="inferred from homology"/>
<dbReference type="EC" id="5.2.1.8" evidence="2"/>
<dbReference type="GO" id="GO:0042026">
    <property type="term" value="P:protein refolding"/>
    <property type="evidence" value="ECO:0007669"/>
    <property type="project" value="EnsemblFungi"/>
</dbReference>
<dbReference type="Gene3D" id="1.25.40.10">
    <property type="entry name" value="Tetratricopeptide repeat domain"/>
    <property type="match status" value="1"/>
</dbReference>
<dbReference type="InterPro" id="IPR029000">
    <property type="entry name" value="Cyclophilin-like_dom_sf"/>
</dbReference>
<dbReference type="GO" id="GO:0005829">
    <property type="term" value="C:cytosol"/>
    <property type="evidence" value="ECO:0007669"/>
    <property type="project" value="EnsemblFungi"/>
</dbReference>
<comment type="catalytic activity">
    <reaction evidence="1 2">
        <text>[protein]-peptidylproline (omega=180) = [protein]-peptidylproline (omega=0)</text>
        <dbReference type="Rhea" id="RHEA:16237"/>
        <dbReference type="Rhea" id="RHEA-COMP:10747"/>
        <dbReference type="Rhea" id="RHEA-COMP:10748"/>
        <dbReference type="ChEBI" id="CHEBI:83833"/>
        <dbReference type="ChEBI" id="CHEBI:83834"/>
        <dbReference type="EC" id="5.2.1.8"/>
    </reaction>
</comment>
<dbReference type="Gene3D" id="2.40.100.10">
    <property type="entry name" value="Cyclophilin-like"/>
    <property type="match status" value="1"/>
</dbReference>
<organism evidence="4 5">
    <name type="scientific">Pachysolen tannophilus NRRL Y-2460</name>
    <dbReference type="NCBI Taxonomy" id="669874"/>
    <lineage>
        <taxon>Eukaryota</taxon>
        <taxon>Fungi</taxon>
        <taxon>Dikarya</taxon>
        <taxon>Ascomycota</taxon>
        <taxon>Saccharomycotina</taxon>
        <taxon>Pichiomycetes</taxon>
        <taxon>Pachysolenaceae</taxon>
        <taxon>Pachysolen</taxon>
    </lineage>
</organism>
<dbReference type="GO" id="GO:0051082">
    <property type="term" value="F:unfolded protein binding"/>
    <property type="evidence" value="ECO:0007669"/>
    <property type="project" value="EnsemblFungi"/>
</dbReference>
<dbReference type="GO" id="GO:0003755">
    <property type="term" value="F:peptidyl-prolyl cis-trans isomerase activity"/>
    <property type="evidence" value="ECO:0007669"/>
    <property type="project" value="UniProtKB-UniRule"/>
</dbReference>
<dbReference type="EMBL" id="KV454012">
    <property type="protein sequence ID" value="ODV97108.1"/>
    <property type="molecule type" value="Genomic_DNA"/>
</dbReference>
<evidence type="ECO:0000259" key="3">
    <source>
        <dbReference type="PROSITE" id="PS50072"/>
    </source>
</evidence>
<protein>
    <recommendedName>
        <fullName evidence="2">Peptidyl-prolyl cis-trans isomerase</fullName>
        <shortName evidence="2">PPIase</shortName>
        <ecNumber evidence="2">5.2.1.8</ecNumber>
    </recommendedName>
</protein>
<comment type="function">
    <text evidence="2">PPIases accelerate the folding of proteins. It catalyzes the cis-trans isomerization of proline imidic peptide bonds in oligopeptides.</text>
</comment>
<evidence type="ECO:0000313" key="5">
    <source>
        <dbReference type="Proteomes" id="UP000094236"/>
    </source>
</evidence>
<dbReference type="PROSITE" id="PS50072">
    <property type="entry name" value="CSA_PPIASE_2"/>
    <property type="match status" value="1"/>
</dbReference>
<comment type="similarity">
    <text evidence="2">Belongs to the cyclophilin-type PPIase family.</text>
</comment>
<dbReference type="InterPro" id="IPR011990">
    <property type="entry name" value="TPR-like_helical_dom_sf"/>
</dbReference>
<dbReference type="InterPro" id="IPR050754">
    <property type="entry name" value="FKBP4/5/8-like"/>
</dbReference>
<gene>
    <name evidence="4" type="ORF">PACTADRAFT_74675</name>
</gene>
<dbReference type="SUPFAM" id="SSF50891">
    <property type="entry name" value="Cyclophilin-like"/>
    <property type="match status" value="1"/>
</dbReference>
<dbReference type="AlphaFoldDB" id="A0A1E4TZJ6"/>
<evidence type="ECO:0000256" key="2">
    <source>
        <dbReference type="RuleBase" id="RU363019"/>
    </source>
</evidence>
<dbReference type="PANTHER" id="PTHR46512">
    <property type="entry name" value="PEPTIDYLPROLYL ISOMERASE"/>
    <property type="match status" value="1"/>
</dbReference>
<keyword evidence="2" id="KW-0697">Rotamase</keyword>
<dbReference type="InterPro" id="IPR002130">
    <property type="entry name" value="Cyclophilin-type_PPIase_dom"/>
</dbReference>
<dbReference type="Pfam" id="PF00160">
    <property type="entry name" value="Pro_isomerase"/>
    <property type="match status" value="1"/>
</dbReference>
<evidence type="ECO:0000256" key="1">
    <source>
        <dbReference type="ARBA" id="ARBA00000971"/>
    </source>
</evidence>
<dbReference type="OrthoDB" id="407558at2759"/>
<accession>A0A1E4TZJ6</accession>
<dbReference type="PRINTS" id="PR00153">
    <property type="entry name" value="CSAPPISMRASE"/>
</dbReference>
<name>A0A1E4TZJ6_PACTA</name>
<dbReference type="PANTHER" id="PTHR46512:SF9">
    <property type="entry name" value="PEPTIDYLPROLYL ISOMERASE"/>
    <property type="match status" value="1"/>
</dbReference>
<evidence type="ECO:0000313" key="4">
    <source>
        <dbReference type="EMBL" id="ODV97108.1"/>
    </source>
</evidence>
<feature type="domain" description="PPIase cyclophilin-type" evidence="3">
    <location>
        <begin position="1"/>
        <end position="80"/>
    </location>
</feature>
<dbReference type="Proteomes" id="UP000094236">
    <property type="component" value="Unassembled WGS sequence"/>
</dbReference>
<reference evidence="5" key="1">
    <citation type="submission" date="2016-05" db="EMBL/GenBank/DDBJ databases">
        <title>Comparative genomics of biotechnologically important yeasts.</title>
        <authorList>
            <consortium name="DOE Joint Genome Institute"/>
            <person name="Riley R."/>
            <person name="Haridas S."/>
            <person name="Wolfe K.H."/>
            <person name="Lopes M.R."/>
            <person name="Hittinger C.T."/>
            <person name="Goker M."/>
            <person name="Salamov A."/>
            <person name="Wisecaver J."/>
            <person name="Long T.M."/>
            <person name="Aerts A.L."/>
            <person name="Barry K."/>
            <person name="Choi C."/>
            <person name="Clum A."/>
            <person name="Coughlan A.Y."/>
            <person name="Deshpande S."/>
            <person name="Douglass A.P."/>
            <person name="Hanson S.J."/>
            <person name="Klenk H.-P."/>
            <person name="Labutti K."/>
            <person name="Lapidus A."/>
            <person name="Lindquist E."/>
            <person name="Lipzen A."/>
            <person name="Meier-Kolthoff J.P."/>
            <person name="Ohm R.A."/>
            <person name="Otillar R.P."/>
            <person name="Pangilinan J."/>
            <person name="Peng Y."/>
            <person name="Rokas A."/>
            <person name="Rosa C.A."/>
            <person name="Scheuner C."/>
            <person name="Sibirny A.A."/>
            <person name="Slot J.C."/>
            <person name="Stielow J.B."/>
            <person name="Sun H."/>
            <person name="Kurtzman C.P."/>
            <person name="Blackwell M."/>
            <person name="Grigoriev I.V."/>
            <person name="Jeffries T.W."/>
        </authorList>
    </citation>
    <scope>NUCLEOTIDE SEQUENCE [LARGE SCALE GENOMIC DNA]</scope>
    <source>
        <strain evidence="5">NRRL Y-2460</strain>
    </source>
</reference>
<keyword evidence="2" id="KW-0413">Isomerase</keyword>
<sequence>MGEFEKENLADLSTRMNLVMTSNNCSQFFINTYPCPHLTGKHSVFGKVIHGKSVIREIENLKTNDSDIPFAKVVITNCGEWEPSLGVPIYNACYDTIGGDIYEEFPDDEDKIDDSTKSAYEATMKIKDSGTILFKDKENLKAFQKFKKALRYCNEFIPDQDSSPEYYNNFLNLKAKLLLNLSLTALNLKQFQSAITYSTFLLELDDILAIISNQDIAKALYRRSRGYMGLGISNYPTALNDLKQAQHYLHPKQDPAINTTLQQVNQAIISQKQKEKSKYSSFFN</sequence>
<keyword evidence="5" id="KW-1185">Reference proteome</keyword>